<dbReference type="InterPro" id="IPR050090">
    <property type="entry name" value="Tyrosine_recombinase_XerCD"/>
</dbReference>
<comment type="caution">
    <text evidence="2">The sequence shown here is derived from an EMBL/GenBank/DDBJ whole genome shotgun (WGS) entry which is preliminary data.</text>
</comment>
<dbReference type="GO" id="GO:0006310">
    <property type="term" value="P:DNA recombination"/>
    <property type="evidence" value="ECO:0007669"/>
    <property type="project" value="InterPro"/>
</dbReference>
<dbReference type="Proteomes" id="UP001196765">
    <property type="component" value="Unassembled WGS sequence"/>
</dbReference>
<gene>
    <name evidence="2" type="ORF">KSW82_05010</name>
</gene>
<evidence type="ECO:0000313" key="2">
    <source>
        <dbReference type="EMBL" id="MBV3387099.1"/>
    </source>
</evidence>
<dbReference type="GO" id="GO:0015074">
    <property type="term" value="P:DNA integration"/>
    <property type="evidence" value="ECO:0007669"/>
    <property type="project" value="InterPro"/>
</dbReference>
<evidence type="ECO:0000313" key="3">
    <source>
        <dbReference type="Proteomes" id="UP001196765"/>
    </source>
</evidence>
<dbReference type="InterPro" id="IPR002104">
    <property type="entry name" value="Integrase_catalytic"/>
</dbReference>
<dbReference type="AlphaFoldDB" id="A0AAW4N175"/>
<dbReference type="PANTHER" id="PTHR30349:SF64">
    <property type="entry name" value="PROPHAGE INTEGRASE INTD-RELATED"/>
    <property type="match status" value="1"/>
</dbReference>
<dbReference type="Pfam" id="PF00589">
    <property type="entry name" value="Phage_integrase"/>
    <property type="match status" value="1"/>
</dbReference>
<dbReference type="GO" id="GO:0003677">
    <property type="term" value="F:DNA binding"/>
    <property type="evidence" value="ECO:0007669"/>
    <property type="project" value="InterPro"/>
</dbReference>
<protein>
    <submittedName>
        <fullName evidence="2">Site-specific integrase</fullName>
    </submittedName>
</protein>
<dbReference type="PROSITE" id="PS51898">
    <property type="entry name" value="TYR_RECOMBINASE"/>
    <property type="match status" value="1"/>
</dbReference>
<organism evidence="2 3">
    <name type="scientific">Segatella copri</name>
    <dbReference type="NCBI Taxonomy" id="165179"/>
    <lineage>
        <taxon>Bacteria</taxon>
        <taxon>Pseudomonadati</taxon>
        <taxon>Bacteroidota</taxon>
        <taxon>Bacteroidia</taxon>
        <taxon>Bacteroidales</taxon>
        <taxon>Prevotellaceae</taxon>
        <taxon>Segatella</taxon>
    </lineage>
</organism>
<proteinExistence type="predicted"/>
<name>A0AAW4N175_9BACT</name>
<dbReference type="CDD" id="cd01189">
    <property type="entry name" value="INT_ICEBs1_C_like"/>
    <property type="match status" value="1"/>
</dbReference>
<feature type="domain" description="Tyr recombinase" evidence="1">
    <location>
        <begin position="18"/>
        <end position="213"/>
    </location>
</feature>
<evidence type="ECO:0000259" key="1">
    <source>
        <dbReference type="PROSITE" id="PS51898"/>
    </source>
</evidence>
<reference evidence="2" key="1">
    <citation type="submission" date="2021-06" db="EMBL/GenBank/DDBJ databases">
        <title>Collection of gut derived symbiotic bacterial strains cultured from healthy donors.</title>
        <authorList>
            <person name="Lin H."/>
            <person name="Littmann E."/>
            <person name="Pamer E.G."/>
        </authorList>
    </citation>
    <scope>NUCLEOTIDE SEQUENCE</scope>
    <source>
        <strain evidence="2">MSK.21.74</strain>
    </source>
</reference>
<dbReference type="EMBL" id="JAHOEI010000010">
    <property type="protein sequence ID" value="MBV3387099.1"/>
    <property type="molecule type" value="Genomic_DNA"/>
</dbReference>
<sequence length="220" mass="25714">MTNHVEWKVKFPANQPKATLPILTKAHQKKLMDYLKDNFTFPNLGILVCLSTGLRIGEVCALKWSDINMETGLLHVNRTIERIYIVDSDKPHTEIVINTPKTKNSLREIPLSKELVRIFKPLMKVVNKDYYVLTNNTKPTEPRTYRNYFNKLLKQLDIPRLKFHGLRHSFATRCIESHCDYKTVSVLLGHADISTTLNLYVHPNEEQKRSCIDKMMRYMK</sequence>
<dbReference type="PANTHER" id="PTHR30349">
    <property type="entry name" value="PHAGE INTEGRASE-RELATED"/>
    <property type="match status" value="1"/>
</dbReference>
<accession>A0AAW4N175</accession>